<evidence type="ECO:0000313" key="7">
    <source>
        <dbReference type="EMBL" id="KAH0558644.1"/>
    </source>
</evidence>
<comment type="similarity">
    <text evidence="5">Belongs to the anthrone oxygenase family.</text>
</comment>
<evidence type="ECO:0000256" key="3">
    <source>
        <dbReference type="ARBA" id="ARBA00022989"/>
    </source>
</evidence>
<evidence type="ECO:0000256" key="6">
    <source>
        <dbReference type="SAM" id="Phobius"/>
    </source>
</evidence>
<dbReference type="Pfam" id="PF08592">
    <property type="entry name" value="Anthrone_oxy"/>
    <property type="match status" value="1"/>
</dbReference>
<protein>
    <recommendedName>
        <fullName evidence="9">DUF1772-domain-containing protein</fullName>
    </recommendedName>
</protein>
<dbReference type="PANTHER" id="PTHR35042:SF1">
    <property type="entry name" value="DUF1772-DOMAIN-CONTAINING PROTEIN"/>
    <property type="match status" value="1"/>
</dbReference>
<evidence type="ECO:0000256" key="2">
    <source>
        <dbReference type="ARBA" id="ARBA00022692"/>
    </source>
</evidence>
<evidence type="ECO:0000256" key="4">
    <source>
        <dbReference type="ARBA" id="ARBA00023136"/>
    </source>
</evidence>
<dbReference type="InterPro" id="IPR013901">
    <property type="entry name" value="Anthrone_oxy"/>
</dbReference>
<reference evidence="7" key="1">
    <citation type="submission" date="2021-03" db="EMBL/GenBank/DDBJ databases">
        <title>Comparative genomics and phylogenomic investigation of the class Geoglossomycetes provide insights into ecological specialization and systematics.</title>
        <authorList>
            <person name="Melie T."/>
            <person name="Pirro S."/>
            <person name="Miller A.N."/>
            <person name="Quandt A."/>
        </authorList>
    </citation>
    <scope>NUCLEOTIDE SEQUENCE</scope>
    <source>
        <strain evidence="7">CAQ_001_2017</strain>
    </source>
</reference>
<dbReference type="EMBL" id="JAGHQM010000783">
    <property type="protein sequence ID" value="KAH0558644.1"/>
    <property type="molecule type" value="Genomic_DNA"/>
</dbReference>
<keyword evidence="2 6" id="KW-0812">Transmembrane</keyword>
<evidence type="ECO:0000256" key="1">
    <source>
        <dbReference type="ARBA" id="ARBA00004141"/>
    </source>
</evidence>
<keyword evidence="3 6" id="KW-1133">Transmembrane helix</keyword>
<keyword evidence="4 6" id="KW-0472">Membrane</keyword>
<proteinExistence type="inferred from homology"/>
<comment type="caution">
    <text evidence="7">The sequence shown here is derived from an EMBL/GenBank/DDBJ whole genome shotgun (WGS) entry which is preliminary data.</text>
</comment>
<dbReference type="Proteomes" id="UP000750711">
    <property type="component" value="Unassembled WGS sequence"/>
</dbReference>
<evidence type="ECO:0000313" key="8">
    <source>
        <dbReference type="Proteomes" id="UP000750711"/>
    </source>
</evidence>
<accession>A0A9P8RP76</accession>
<dbReference type="AlphaFoldDB" id="A0A9P8RP76"/>
<sequence>MATSRISFRMAQAFGVVGAAWLSGNIAALSLISVPALSRSQAQDSVQPGILSKQWKYNYEAGKTQNPPVAVAVAASFSYLAWSVRSGTQLGRLAPAHSVQLFSTAAILTIGIIPYTIIAMRPTNNKLLAKAEQEFDLKGASASVTSDDREVGELLKKWTFLNGIRSLMPLLGSAAALLAA</sequence>
<keyword evidence="8" id="KW-1185">Reference proteome</keyword>
<dbReference type="GO" id="GO:0016020">
    <property type="term" value="C:membrane"/>
    <property type="evidence" value="ECO:0007669"/>
    <property type="project" value="UniProtKB-SubCell"/>
</dbReference>
<organism evidence="7 8">
    <name type="scientific">Trichoglossum hirsutum</name>
    <dbReference type="NCBI Taxonomy" id="265104"/>
    <lineage>
        <taxon>Eukaryota</taxon>
        <taxon>Fungi</taxon>
        <taxon>Dikarya</taxon>
        <taxon>Ascomycota</taxon>
        <taxon>Pezizomycotina</taxon>
        <taxon>Geoglossomycetes</taxon>
        <taxon>Geoglossales</taxon>
        <taxon>Geoglossaceae</taxon>
        <taxon>Trichoglossum</taxon>
    </lineage>
</organism>
<comment type="subcellular location">
    <subcellularLocation>
        <location evidence="1">Membrane</location>
        <topology evidence="1">Multi-pass membrane protein</topology>
    </subcellularLocation>
</comment>
<feature type="transmembrane region" description="Helical" evidence="6">
    <location>
        <begin position="99"/>
        <end position="120"/>
    </location>
</feature>
<gene>
    <name evidence="7" type="ORF">GP486_004704</name>
</gene>
<evidence type="ECO:0000256" key="5">
    <source>
        <dbReference type="ARBA" id="ARBA00034313"/>
    </source>
</evidence>
<evidence type="ECO:0008006" key="9">
    <source>
        <dbReference type="Google" id="ProtNLM"/>
    </source>
</evidence>
<name>A0A9P8RP76_9PEZI</name>
<dbReference type="PANTHER" id="PTHR35042">
    <property type="entry name" value="ANTHRONE OXYGENASE ENCC"/>
    <property type="match status" value="1"/>
</dbReference>